<feature type="region of interest" description="Disordered" evidence="1">
    <location>
        <begin position="40"/>
        <end position="127"/>
    </location>
</feature>
<feature type="compositionally biased region" description="Basic and acidic residues" evidence="1">
    <location>
        <begin position="221"/>
        <end position="230"/>
    </location>
</feature>
<evidence type="ECO:0000259" key="2">
    <source>
        <dbReference type="Pfam" id="PF01370"/>
    </source>
</evidence>
<organism evidence="4 5">
    <name type="scientific">Propioniciclava flava</name>
    <dbReference type="NCBI Taxonomy" id="2072026"/>
    <lineage>
        <taxon>Bacteria</taxon>
        <taxon>Bacillati</taxon>
        <taxon>Actinomycetota</taxon>
        <taxon>Actinomycetes</taxon>
        <taxon>Propionibacteriales</taxon>
        <taxon>Propionibacteriaceae</taxon>
        <taxon>Propioniciclava</taxon>
    </lineage>
</organism>
<dbReference type="OrthoDB" id="9801773at2"/>
<dbReference type="Pfam" id="PF08338">
    <property type="entry name" value="DUF1731"/>
    <property type="match status" value="1"/>
</dbReference>
<feature type="domain" description="NAD-dependent epimerase/dehydratase" evidence="2">
    <location>
        <begin position="373"/>
        <end position="567"/>
    </location>
</feature>
<dbReference type="EMBL" id="PPCV01000006">
    <property type="protein sequence ID" value="RXW31959.1"/>
    <property type="molecule type" value="Genomic_DNA"/>
</dbReference>
<name>A0A4Q2EFI8_9ACTN</name>
<proteinExistence type="predicted"/>
<evidence type="ECO:0000313" key="5">
    <source>
        <dbReference type="Proteomes" id="UP000290624"/>
    </source>
</evidence>
<evidence type="ECO:0000256" key="1">
    <source>
        <dbReference type="SAM" id="MobiDB-lite"/>
    </source>
</evidence>
<evidence type="ECO:0000313" key="4">
    <source>
        <dbReference type="EMBL" id="RXW31959.1"/>
    </source>
</evidence>
<gene>
    <name evidence="4" type="ORF">C1706_09985</name>
</gene>
<feature type="domain" description="DUF1731" evidence="3">
    <location>
        <begin position="598"/>
        <end position="643"/>
    </location>
</feature>
<protein>
    <submittedName>
        <fullName evidence="4">Uncharacterized protein</fullName>
    </submittedName>
</protein>
<dbReference type="PANTHER" id="PTHR11092">
    <property type="entry name" value="SUGAR NUCLEOTIDE EPIMERASE RELATED"/>
    <property type="match status" value="1"/>
</dbReference>
<evidence type="ECO:0000259" key="3">
    <source>
        <dbReference type="Pfam" id="PF08338"/>
    </source>
</evidence>
<feature type="compositionally biased region" description="Basic residues" evidence="1">
    <location>
        <begin position="68"/>
        <end position="78"/>
    </location>
</feature>
<feature type="compositionally biased region" description="Basic residues" evidence="1">
    <location>
        <begin position="245"/>
        <end position="254"/>
    </location>
</feature>
<dbReference type="InterPro" id="IPR036291">
    <property type="entry name" value="NAD(P)-bd_dom_sf"/>
</dbReference>
<accession>A0A4Q2EFI8</accession>
<dbReference type="Gene3D" id="3.40.50.720">
    <property type="entry name" value="NAD(P)-binding Rossmann-like Domain"/>
    <property type="match status" value="1"/>
</dbReference>
<dbReference type="AlphaFoldDB" id="A0A4Q2EFI8"/>
<keyword evidence="5" id="KW-1185">Reference proteome</keyword>
<reference evidence="4 5" key="1">
    <citation type="submission" date="2018-01" db="EMBL/GenBank/DDBJ databases">
        <title>Lactibacter flavus gen. nov., sp. nov., a novel bacterium of the family Propionibacteriaceae isolated from raw milk and dairy products.</title>
        <authorList>
            <person name="Wenning M."/>
            <person name="Breitenwieser F."/>
            <person name="Huptas C."/>
            <person name="von Neubeck M."/>
            <person name="Busse H.-J."/>
            <person name="Scherer S."/>
        </authorList>
    </citation>
    <scope>NUCLEOTIDE SEQUENCE [LARGE SCALE GENOMIC DNA]</scope>
    <source>
        <strain evidence="4 5">VG341</strain>
    </source>
</reference>
<comment type="caution">
    <text evidence="4">The sequence shown here is derived from an EMBL/GenBank/DDBJ whole genome shotgun (WGS) entry which is preliminary data.</text>
</comment>
<dbReference type="InterPro" id="IPR001509">
    <property type="entry name" value="Epimerase_deHydtase"/>
</dbReference>
<sequence>MDREPGWIRLPSGPRLGFRAVRLVGGSSVARAWGRLSGGELARQPGCRRGHRQPRLLVHRGHADPRPRRSRPHRRVCPSHRPFPHPPGRGRDRSCVVVGGAQPSPGDPLHRRCAQRRPHGRGIGARDLCDRCRHPVPRSVAFTCTDLGARPHAGRAVDGVEAAGRPDGLGGGGPAASCHTALDAPACPAVALCAAHRHRDRYRGGDLRDRERGLGEGVRLDRMADPHGRGGDACPLRAGVGMGRGPHRVGRRRSERIPGCGGLQLKCRRAGRPGLGGGALQRSSRCGGGLGITCGRDPGAVDAPVVPALEPGAARPGSPHRSATRLGSGLRHGVPDVERASDRFVARSLTRRSTLARMRVAVTEGPPHLVGGLATALMKRGDEVVLLERSPHEAPDGVERRHWDPLAGLIDDPGLSDVDAVINMFGSPMTGRWTTAVKEELLSTRATGTLSVVSMLEPQGRCQRLLALSSTRFYADAGAAPVTGDSPPGSGFLSQAIGMWEAAARHSPVPTALLRTPAIIARGRGYLARRDRGLRGRVGSGRQYIPWIHLTDWVNAVVLLLEDRTEGPLNIVAPTDTTEAEFVSTWARVQGRRVPLPVPDWVMRARFGADASQELWWASARAVPQHLLDVGFTYRYPDLESALLEAAGPASAHG</sequence>
<feature type="compositionally biased region" description="Basic residues" evidence="1">
    <location>
        <begin position="111"/>
        <end position="120"/>
    </location>
</feature>
<dbReference type="Proteomes" id="UP000290624">
    <property type="component" value="Unassembled WGS sequence"/>
</dbReference>
<feature type="region of interest" description="Disordered" evidence="1">
    <location>
        <begin position="310"/>
        <end position="334"/>
    </location>
</feature>
<feature type="region of interest" description="Disordered" evidence="1">
    <location>
        <begin position="221"/>
        <end position="255"/>
    </location>
</feature>
<dbReference type="Pfam" id="PF01370">
    <property type="entry name" value="Epimerase"/>
    <property type="match status" value="1"/>
</dbReference>
<feature type="compositionally biased region" description="Basic residues" evidence="1">
    <location>
        <begin position="46"/>
        <end position="60"/>
    </location>
</feature>
<dbReference type="InterPro" id="IPR013549">
    <property type="entry name" value="DUF1731"/>
</dbReference>
<dbReference type="SUPFAM" id="SSF51735">
    <property type="entry name" value="NAD(P)-binding Rossmann-fold domains"/>
    <property type="match status" value="1"/>
</dbReference>
<dbReference type="PANTHER" id="PTHR11092:SF0">
    <property type="entry name" value="EPIMERASE FAMILY PROTEIN SDR39U1"/>
    <property type="match status" value="1"/>
</dbReference>